<accession>A0A0D7AYQ0</accession>
<feature type="chain" id="PRO_5002316865" description="Secreted protein" evidence="1">
    <location>
        <begin position="21"/>
        <end position="76"/>
    </location>
</feature>
<dbReference type="OrthoDB" id="419711at2759"/>
<evidence type="ECO:0008006" key="4">
    <source>
        <dbReference type="Google" id="ProtNLM"/>
    </source>
</evidence>
<dbReference type="AlphaFoldDB" id="A0A0D7AYQ0"/>
<keyword evidence="1" id="KW-0732">Signal</keyword>
<dbReference type="Proteomes" id="UP000054007">
    <property type="component" value="Unassembled WGS sequence"/>
</dbReference>
<feature type="signal peptide" evidence="1">
    <location>
        <begin position="1"/>
        <end position="20"/>
    </location>
</feature>
<evidence type="ECO:0000256" key="1">
    <source>
        <dbReference type="SAM" id="SignalP"/>
    </source>
</evidence>
<gene>
    <name evidence="2" type="ORF">CYLTODRAFT_426389</name>
</gene>
<reference evidence="2 3" key="1">
    <citation type="journal article" date="2015" name="Fungal Genet. Biol.">
        <title>Evolution of novel wood decay mechanisms in Agaricales revealed by the genome sequences of Fistulina hepatica and Cylindrobasidium torrendii.</title>
        <authorList>
            <person name="Floudas D."/>
            <person name="Held B.W."/>
            <person name="Riley R."/>
            <person name="Nagy L.G."/>
            <person name="Koehler G."/>
            <person name="Ransdell A.S."/>
            <person name="Younus H."/>
            <person name="Chow J."/>
            <person name="Chiniquy J."/>
            <person name="Lipzen A."/>
            <person name="Tritt A."/>
            <person name="Sun H."/>
            <person name="Haridas S."/>
            <person name="LaButti K."/>
            <person name="Ohm R.A."/>
            <person name="Kues U."/>
            <person name="Blanchette R.A."/>
            <person name="Grigoriev I.V."/>
            <person name="Minto R.E."/>
            <person name="Hibbett D.S."/>
        </authorList>
    </citation>
    <scope>NUCLEOTIDE SEQUENCE [LARGE SCALE GENOMIC DNA]</scope>
    <source>
        <strain evidence="2 3">FP15055 ss-10</strain>
    </source>
</reference>
<name>A0A0D7AYQ0_9AGAR</name>
<organism evidence="2 3">
    <name type="scientific">Cylindrobasidium torrendii FP15055 ss-10</name>
    <dbReference type="NCBI Taxonomy" id="1314674"/>
    <lineage>
        <taxon>Eukaryota</taxon>
        <taxon>Fungi</taxon>
        <taxon>Dikarya</taxon>
        <taxon>Basidiomycota</taxon>
        <taxon>Agaricomycotina</taxon>
        <taxon>Agaricomycetes</taxon>
        <taxon>Agaricomycetidae</taxon>
        <taxon>Agaricales</taxon>
        <taxon>Marasmiineae</taxon>
        <taxon>Physalacriaceae</taxon>
        <taxon>Cylindrobasidium</taxon>
    </lineage>
</organism>
<proteinExistence type="predicted"/>
<evidence type="ECO:0000313" key="2">
    <source>
        <dbReference type="EMBL" id="KIY63110.1"/>
    </source>
</evidence>
<dbReference type="EMBL" id="KN880721">
    <property type="protein sequence ID" value="KIY63110.1"/>
    <property type="molecule type" value="Genomic_DNA"/>
</dbReference>
<sequence length="76" mass="8695">MRWRLRAIPAVIVFRWLGTARVGVDGRGSKLVARQFGASCAQKLRQAEWRSRGEVNRSIKATDYTLKLQPRVREAV</sequence>
<evidence type="ECO:0000313" key="3">
    <source>
        <dbReference type="Proteomes" id="UP000054007"/>
    </source>
</evidence>
<protein>
    <recommendedName>
        <fullName evidence="4">Secreted protein</fullName>
    </recommendedName>
</protein>
<keyword evidence="3" id="KW-1185">Reference proteome</keyword>